<comment type="caution">
    <text evidence="2">The sequence shown here is derived from an EMBL/GenBank/DDBJ whole genome shotgun (WGS) entry which is preliminary data.</text>
</comment>
<feature type="domain" description="Glutathione S-transferase UstS-like C-terminal" evidence="1">
    <location>
        <begin position="71"/>
        <end position="190"/>
    </location>
</feature>
<organism evidence="2 3">
    <name type="scientific">Gomphillus americanus</name>
    <dbReference type="NCBI Taxonomy" id="1940652"/>
    <lineage>
        <taxon>Eukaryota</taxon>
        <taxon>Fungi</taxon>
        <taxon>Dikarya</taxon>
        <taxon>Ascomycota</taxon>
        <taxon>Pezizomycotina</taxon>
        <taxon>Lecanoromycetes</taxon>
        <taxon>OSLEUM clade</taxon>
        <taxon>Ostropomycetidae</taxon>
        <taxon>Ostropales</taxon>
        <taxon>Graphidaceae</taxon>
        <taxon>Gomphilloideae</taxon>
        <taxon>Gomphillus</taxon>
    </lineage>
</organism>
<dbReference type="OrthoDB" id="4951845at2759"/>
<dbReference type="Proteomes" id="UP000664169">
    <property type="component" value="Unassembled WGS sequence"/>
</dbReference>
<protein>
    <recommendedName>
        <fullName evidence="1">Glutathione S-transferase UstS-like C-terminal domain-containing protein</fullName>
    </recommendedName>
</protein>
<keyword evidence="3" id="KW-1185">Reference proteome</keyword>
<evidence type="ECO:0000259" key="1">
    <source>
        <dbReference type="Pfam" id="PF22041"/>
    </source>
</evidence>
<dbReference type="Pfam" id="PF22041">
    <property type="entry name" value="GST_C_7"/>
    <property type="match status" value="1"/>
</dbReference>
<dbReference type="InterPro" id="IPR054416">
    <property type="entry name" value="GST_UstS-like_C"/>
</dbReference>
<dbReference type="AlphaFoldDB" id="A0A8H3FE33"/>
<dbReference type="Gene3D" id="1.20.1050.10">
    <property type="match status" value="1"/>
</dbReference>
<dbReference type="InterPro" id="IPR036282">
    <property type="entry name" value="Glutathione-S-Trfase_C_sf"/>
</dbReference>
<evidence type="ECO:0000313" key="2">
    <source>
        <dbReference type="EMBL" id="CAF9921930.1"/>
    </source>
</evidence>
<sequence>MGIFSISPLNEDPAYTLPMLRVERKSPTGERNSIYLRDSADIVKYINDSYPEPAVDIDGPINAAFGELKNKPGPPFSAIVLTVVPDRLAEVSAVYFRATRKAWLGCSLEERRHKRIEEGAWTEMEEWANEVRGLLRKKGGPLFLGEKLCLLDIRFVGLLKWAEVVGKPEDYARIMQLGGEEFARFWQAAKPIYCTEQD</sequence>
<gene>
    <name evidence="2" type="ORF">GOMPHAMPRED_002446</name>
</gene>
<reference evidence="2" key="1">
    <citation type="submission" date="2021-03" db="EMBL/GenBank/DDBJ databases">
        <authorList>
            <person name="Tagirdzhanova G."/>
        </authorList>
    </citation>
    <scope>NUCLEOTIDE SEQUENCE</scope>
</reference>
<proteinExistence type="predicted"/>
<dbReference type="EMBL" id="CAJPDQ010000017">
    <property type="protein sequence ID" value="CAF9921930.1"/>
    <property type="molecule type" value="Genomic_DNA"/>
</dbReference>
<dbReference type="SUPFAM" id="SSF47616">
    <property type="entry name" value="GST C-terminal domain-like"/>
    <property type="match status" value="1"/>
</dbReference>
<evidence type="ECO:0000313" key="3">
    <source>
        <dbReference type="Proteomes" id="UP000664169"/>
    </source>
</evidence>
<name>A0A8H3FE33_9LECA</name>
<accession>A0A8H3FE33</accession>